<keyword evidence="4" id="KW-0560">Oxidoreductase</keyword>
<keyword evidence="5" id="KW-0408">Iron</keyword>
<dbReference type="InterPro" id="IPR003819">
    <property type="entry name" value="TauD/TfdA-like"/>
</dbReference>
<keyword evidence="8" id="KW-1185">Reference proteome</keyword>
<dbReference type="EMBL" id="KN848065">
    <property type="protein sequence ID" value="KIY01093.1"/>
    <property type="molecule type" value="Genomic_DNA"/>
</dbReference>
<dbReference type="Gene3D" id="3.60.130.10">
    <property type="entry name" value="Clavaminate synthase-like"/>
    <property type="match status" value="1"/>
</dbReference>
<dbReference type="GO" id="GO:0051213">
    <property type="term" value="F:dioxygenase activity"/>
    <property type="evidence" value="ECO:0007669"/>
    <property type="project" value="UniProtKB-KW"/>
</dbReference>
<dbReference type="RefSeq" id="XP_016635215.1">
    <property type="nucleotide sequence ID" value="XM_016773158.1"/>
</dbReference>
<dbReference type="Proteomes" id="UP000053411">
    <property type="component" value="Unassembled WGS sequence"/>
</dbReference>
<evidence type="ECO:0000256" key="1">
    <source>
        <dbReference type="ARBA" id="ARBA00005896"/>
    </source>
</evidence>
<evidence type="ECO:0000313" key="7">
    <source>
        <dbReference type="EMBL" id="KIY01093.1"/>
    </source>
</evidence>
<sequence length="382" mass="43865">MPITIHSLPRVYTHTTPVTDSHLKLRLRGNEDQSQREDHAAVTALKSIKRGALTVTPVLSHPTVGSERCGRFGAEVEGVDWTQPVPKEVVEQLKDLQDEYAVLIFRRTGLDNVRHVAFSQQLGQRLEINPFFYGREQDRIGDPFLWDVSNINRDGTLVKPNSRRWHHSLGNALWHTDSSYHQERSKYSLLLSHGEPVRGGSWTHFADTRQAYEDLPHSIKDMLEDLVVEHDLWHSRLLGSPTTFKEPLPHERAAKPPAYHKLVQRAPGGRKTLFLAAHAKLILGWSFEESQKLIWDLIEWCTQPKYVFSMEWLDGGDMVWWDNRQSMHRANPYTESMTARDVRRATVIDDGPLAWGVTGSERIVAEQHAKEFGARQWDLALE</sequence>
<reference evidence="7 8" key="1">
    <citation type="submission" date="2015-01" db="EMBL/GenBank/DDBJ databases">
        <title>The Genome Sequence of Fonsecaea multimorphosa CBS 102226.</title>
        <authorList>
            <consortium name="The Broad Institute Genomics Platform"/>
            <person name="Cuomo C."/>
            <person name="de Hoog S."/>
            <person name="Gorbushina A."/>
            <person name="Stielow B."/>
            <person name="Teixiera M."/>
            <person name="Abouelleil A."/>
            <person name="Chapman S.B."/>
            <person name="Priest M."/>
            <person name="Young S.K."/>
            <person name="Wortman J."/>
            <person name="Nusbaum C."/>
            <person name="Birren B."/>
        </authorList>
    </citation>
    <scope>NUCLEOTIDE SEQUENCE [LARGE SCALE GENOMIC DNA]</scope>
    <source>
        <strain evidence="7 8">CBS 102226</strain>
    </source>
</reference>
<dbReference type="SUPFAM" id="SSF51197">
    <property type="entry name" value="Clavaminate synthase-like"/>
    <property type="match status" value="1"/>
</dbReference>
<gene>
    <name evidence="7" type="ORF">Z520_02645</name>
</gene>
<dbReference type="GeneID" id="27708391"/>
<keyword evidence="2" id="KW-0479">Metal-binding</keyword>
<dbReference type="PANTHER" id="PTHR43779">
    <property type="entry name" value="DIOXYGENASE RV0097-RELATED"/>
    <property type="match status" value="1"/>
</dbReference>
<dbReference type="AlphaFoldDB" id="A0A0D2K5K7"/>
<dbReference type="InterPro" id="IPR051178">
    <property type="entry name" value="TfdA_dioxygenase"/>
</dbReference>
<dbReference type="InterPro" id="IPR042098">
    <property type="entry name" value="TauD-like_sf"/>
</dbReference>
<dbReference type="OrthoDB" id="5818554at2759"/>
<dbReference type="GO" id="GO:0046872">
    <property type="term" value="F:metal ion binding"/>
    <property type="evidence" value="ECO:0007669"/>
    <property type="project" value="UniProtKB-KW"/>
</dbReference>
<protein>
    <recommendedName>
        <fullName evidence="6">TauD/TfdA-like domain-containing protein</fullName>
    </recommendedName>
</protein>
<evidence type="ECO:0000259" key="6">
    <source>
        <dbReference type="Pfam" id="PF02668"/>
    </source>
</evidence>
<name>A0A0D2K5K7_9EURO</name>
<evidence type="ECO:0000256" key="3">
    <source>
        <dbReference type="ARBA" id="ARBA00022964"/>
    </source>
</evidence>
<evidence type="ECO:0000256" key="5">
    <source>
        <dbReference type="ARBA" id="ARBA00023004"/>
    </source>
</evidence>
<comment type="similarity">
    <text evidence="1">Belongs to the TfdA dioxygenase family.</text>
</comment>
<dbReference type="PANTHER" id="PTHR43779:SF3">
    <property type="entry name" value="(3R)-3-[(CARBOXYMETHYL)AMINO]FATTY ACID OXYGENASE_DECARBOXYLASE"/>
    <property type="match status" value="1"/>
</dbReference>
<organism evidence="7 8">
    <name type="scientific">Fonsecaea multimorphosa CBS 102226</name>
    <dbReference type="NCBI Taxonomy" id="1442371"/>
    <lineage>
        <taxon>Eukaryota</taxon>
        <taxon>Fungi</taxon>
        <taxon>Dikarya</taxon>
        <taxon>Ascomycota</taxon>
        <taxon>Pezizomycotina</taxon>
        <taxon>Eurotiomycetes</taxon>
        <taxon>Chaetothyriomycetidae</taxon>
        <taxon>Chaetothyriales</taxon>
        <taxon>Herpotrichiellaceae</taxon>
        <taxon>Fonsecaea</taxon>
    </lineage>
</organism>
<dbReference type="Pfam" id="PF02668">
    <property type="entry name" value="TauD"/>
    <property type="match status" value="1"/>
</dbReference>
<dbReference type="VEuPathDB" id="FungiDB:Z520_02645"/>
<evidence type="ECO:0000256" key="2">
    <source>
        <dbReference type="ARBA" id="ARBA00022723"/>
    </source>
</evidence>
<evidence type="ECO:0000256" key="4">
    <source>
        <dbReference type="ARBA" id="ARBA00023002"/>
    </source>
</evidence>
<evidence type="ECO:0000313" key="8">
    <source>
        <dbReference type="Proteomes" id="UP000053411"/>
    </source>
</evidence>
<feature type="domain" description="TauD/TfdA-like" evidence="6">
    <location>
        <begin position="71"/>
        <end position="346"/>
    </location>
</feature>
<proteinExistence type="inferred from homology"/>
<keyword evidence="3" id="KW-0223">Dioxygenase</keyword>
<accession>A0A0D2K5K7</accession>